<dbReference type="Gene3D" id="3.40.50.880">
    <property type="match status" value="1"/>
</dbReference>
<dbReference type="Pfam" id="PF01965">
    <property type="entry name" value="DJ-1_PfpI"/>
    <property type="match status" value="1"/>
</dbReference>
<dbReference type="Proteomes" id="UP001165678">
    <property type="component" value="Unassembled WGS sequence"/>
</dbReference>
<keyword evidence="1" id="KW-0805">Transcription regulation</keyword>
<keyword evidence="3" id="KW-0804">Transcription</keyword>
<proteinExistence type="predicted"/>
<dbReference type="EMBL" id="JAPIVE010000003">
    <property type="protein sequence ID" value="MCX2524717.1"/>
    <property type="molecule type" value="Genomic_DNA"/>
</dbReference>
<reference evidence="6" key="1">
    <citation type="submission" date="2022-11" db="EMBL/GenBank/DDBJ databases">
        <title>Larsenimonas rhizosphaerae sp. nov., isolated from a tidal mudflat.</title>
        <authorList>
            <person name="Lee S.D."/>
            <person name="Kim I.S."/>
        </authorList>
    </citation>
    <scope>NUCLEOTIDE SEQUENCE</scope>
    <source>
        <strain evidence="6">GH2-1</strain>
    </source>
</reference>
<dbReference type="InterPro" id="IPR002818">
    <property type="entry name" value="DJ-1/PfpI"/>
</dbReference>
<dbReference type="RefSeq" id="WP_265896406.1">
    <property type="nucleotide sequence ID" value="NZ_JAPIVE010000003.1"/>
</dbReference>
<sequence length="321" mass="35809">MTPPPLDVTILMLPGQVPLDLAGPVQVFTCARHHAPDLALRFIGPQESIEWLDSLTLSGITPMPDVLETDLLVVPGQYTCQISHLHQQDCVAWLSRQRHVKTIMAICSGALLLGRAGLLNGRRCTTHHRLRQTLRQLTPDALVQEDCIFIEDGPVLTSAGISTGIDTALYWVQAHLGASVALAVAREMVLYARRSGQEPQLGVRLEGRNHVSERLHRLQDDICNAISAVWTLPVMADKAAISSRQLHRLFIDHIGCTPHAWLTHLRLGEARQLLLETRHGIDTIAEQVGMETRQFRRQWTHVHGLSPSQWRRRATATHTGH</sequence>
<dbReference type="InterPro" id="IPR052158">
    <property type="entry name" value="INH-QAR"/>
</dbReference>
<dbReference type="Pfam" id="PF12833">
    <property type="entry name" value="HTH_18"/>
    <property type="match status" value="1"/>
</dbReference>
<dbReference type="InterPro" id="IPR007110">
    <property type="entry name" value="Ig-like_dom"/>
</dbReference>
<dbReference type="AlphaFoldDB" id="A0AA41ZG75"/>
<dbReference type="PANTHER" id="PTHR43130">
    <property type="entry name" value="ARAC-FAMILY TRANSCRIPTIONAL REGULATOR"/>
    <property type="match status" value="1"/>
</dbReference>
<dbReference type="Gene3D" id="1.10.10.60">
    <property type="entry name" value="Homeodomain-like"/>
    <property type="match status" value="2"/>
</dbReference>
<evidence type="ECO:0000259" key="4">
    <source>
        <dbReference type="PROSITE" id="PS01124"/>
    </source>
</evidence>
<dbReference type="InterPro" id="IPR018060">
    <property type="entry name" value="HTH_AraC"/>
</dbReference>
<evidence type="ECO:0000313" key="6">
    <source>
        <dbReference type="EMBL" id="MCX2524717.1"/>
    </source>
</evidence>
<organism evidence="6 7">
    <name type="scientific">Larsenimonas rhizosphaerae</name>
    <dbReference type="NCBI Taxonomy" id="2944682"/>
    <lineage>
        <taxon>Bacteria</taxon>
        <taxon>Pseudomonadati</taxon>
        <taxon>Pseudomonadota</taxon>
        <taxon>Gammaproteobacteria</taxon>
        <taxon>Oceanospirillales</taxon>
        <taxon>Halomonadaceae</taxon>
        <taxon>Larsenimonas</taxon>
    </lineage>
</organism>
<accession>A0AA41ZG75</accession>
<dbReference type="InterPro" id="IPR029062">
    <property type="entry name" value="Class_I_gatase-like"/>
</dbReference>
<comment type="caution">
    <text evidence="6">The sequence shown here is derived from an EMBL/GenBank/DDBJ whole genome shotgun (WGS) entry which is preliminary data.</text>
</comment>
<dbReference type="PANTHER" id="PTHR43130:SF3">
    <property type="entry name" value="HTH-TYPE TRANSCRIPTIONAL REGULATOR RV1931C"/>
    <property type="match status" value="1"/>
</dbReference>
<name>A0AA41ZG75_9GAMM</name>
<dbReference type="SUPFAM" id="SSF52317">
    <property type="entry name" value="Class I glutamine amidotransferase-like"/>
    <property type="match status" value="1"/>
</dbReference>
<keyword evidence="7" id="KW-1185">Reference proteome</keyword>
<dbReference type="InterPro" id="IPR018062">
    <property type="entry name" value="HTH_AraC-typ_CS"/>
</dbReference>
<gene>
    <name evidence="6" type="ORF">OQ287_10750</name>
</gene>
<dbReference type="PROSITE" id="PS50835">
    <property type="entry name" value="IG_LIKE"/>
    <property type="match status" value="1"/>
</dbReference>
<dbReference type="InterPro" id="IPR009057">
    <property type="entry name" value="Homeodomain-like_sf"/>
</dbReference>
<evidence type="ECO:0000256" key="1">
    <source>
        <dbReference type="ARBA" id="ARBA00023015"/>
    </source>
</evidence>
<dbReference type="SMART" id="SM00342">
    <property type="entry name" value="HTH_ARAC"/>
    <property type="match status" value="1"/>
</dbReference>
<protein>
    <submittedName>
        <fullName evidence="6">Helix-turn-helix domain-containing protein</fullName>
    </submittedName>
</protein>
<evidence type="ECO:0000259" key="5">
    <source>
        <dbReference type="PROSITE" id="PS50835"/>
    </source>
</evidence>
<feature type="domain" description="HTH araC/xylS-type" evidence="4">
    <location>
        <begin position="212"/>
        <end position="313"/>
    </location>
</feature>
<evidence type="ECO:0000313" key="7">
    <source>
        <dbReference type="Proteomes" id="UP001165678"/>
    </source>
</evidence>
<evidence type="ECO:0000256" key="2">
    <source>
        <dbReference type="ARBA" id="ARBA00023125"/>
    </source>
</evidence>
<dbReference type="GO" id="GO:0003700">
    <property type="term" value="F:DNA-binding transcription factor activity"/>
    <property type="evidence" value="ECO:0007669"/>
    <property type="project" value="InterPro"/>
</dbReference>
<dbReference type="PROSITE" id="PS01124">
    <property type="entry name" value="HTH_ARAC_FAMILY_2"/>
    <property type="match status" value="1"/>
</dbReference>
<dbReference type="SUPFAM" id="SSF46689">
    <property type="entry name" value="Homeodomain-like"/>
    <property type="match status" value="2"/>
</dbReference>
<dbReference type="GO" id="GO:0043565">
    <property type="term" value="F:sequence-specific DNA binding"/>
    <property type="evidence" value="ECO:0007669"/>
    <property type="project" value="InterPro"/>
</dbReference>
<evidence type="ECO:0000256" key="3">
    <source>
        <dbReference type="ARBA" id="ARBA00023163"/>
    </source>
</evidence>
<feature type="domain" description="Ig-like" evidence="5">
    <location>
        <begin position="4"/>
        <end position="92"/>
    </location>
</feature>
<keyword evidence="2" id="KW-0238">DNA-binding</keyword>
<dbReference type="PROSITE" id="PS00041">
    <property type="entry name" value="HTH_ARAC_FAMILY_1"/>
    <property type="match status" value="1"/>
</dbReference>